<dbReference type="Gene3D" id="3.90.199.10">
    <property type="entry name" value="Topoisomerase II, domain 5"/>
    <property type="match status" value="1"/>
</dbReference>
<dbReference type="GO" id="GO:0005694">
    <property type="term" value="C:chromosome"/>
    <property type="evidence" value="ECO:0007669"/>
    <property type="project" value="InterPro"/>
</dbReference>
<dbReference type="FunFam" id="3.90.199.10:FF:000001">
    <property type="entry name" value="DNA gyrase subunit A"/>
    <property type="match status" value="1"/>
</dbReference>
<comment type="subunit">
    <text evidence="9">Heterotetramer, composed of two GyrA and two GyrB chains. In the heterotetramer, GyrA contains the active site tyrosine that forms a transient covalent intermediate with DNA, while GyrB binds cofactors and catalyzes ATP hydrolysis.</text>
</comment>
<evidence type="ECO:0000313" key="13">
    <source>
        <dbReference type="Proteomes" id="UP000178656"/>
    </source>
</evidence>
<dbReference type="InterPro" id="IPR006691">
    <property type="entry name" value="GyrA/parC_rep"/>
</dbReference>
<dbReference type="FunFam" id="1.10.268.10:FF:000001">
    <property type="entry name" value="DNA gyrase subunit A"/>
    <property type="match status" value="1"/>
</dbReference>
<reference evidence="12 13" key="1">
    <citation type="journal article" date="2016" name="Nat. Commun.">
        <title>Thousands of microbial genomes shed light on interconnected biogeochemical processes in an aquifer system.</title>
        <authorList>
            <person name="Anantharaman K."/>
            <person name="Brown C.T."/>
            <person name="Hug L.A."/>
            <person name="Sharon I."/>
            <person name="Castelle C.J."/>
            <person name="Probst A.J."/>
            <person name="Thomas B.C."/>
            <person name="Singh A."/>
            <person name="Wilkins M.J."/>
            <person name="Karaoz U."/>
            <person name="Brodie E.L."/>
            <person name="Williams K.H."/>
            <person name="Hubbard S.S."/>
            <person name="Banfield J.F."/>
        </authorList>
    </citation>
    <scope>NUCLEOTIDE SEQUENCE [LARGE SCALE GENOMIC DNA]</scope>
</reference>
<evidence type="ECO:0000256" key="7">
    <source>
        <dbReference type="ARBA" id="ARBA00023235"/>
    </source>
</evidence>
<dbReference type="PANTHER" id="PTHR43493">
    <property type="entry name" value="DNA GYRASE/TOPOISOMERASE SUBUNIT A"/>
    <property type="match status" value="1"/>
</dbReference>
<feature type="short sequence motif" description="GyrA-box" evidence="9">
    <location>
        <begin position="543"/>
        <end position="549"/>
    </location>
</feature>
<comment type="caution">
    <text evidence="12">The sequence shown here is derived from an EMBL/GenBank/DDBJ whole genome shotgun (WGS) entry which is preliminary data.</text>
</comment>
<dbReference type="EMBL" id="MFGM01000006">
    <property type="protein sequence ID" value="OGF38216.1"/>
    <property type="molecule type" value="Genomic_DNA"/>
</dbReference>
<evidence type="ECO:0000256" key="5">
    <source>
        <dbReference type="ARBA" id="ARBA00023029"/>
    </source>
</evidence>
<dbReference type="AlphaFoldDB" id="A0A1F5THI0"/>
<comment type="catalytic activity">
    <reaction evidence="1 9 10">
        <text>ATP-dependent breakage, passage and rejoining of double-stranded DNA.</text>
        <dbReference type="EC" id="5.6.2.2"/>
    </reaction>
</comment>
<evidence type="ECO:0000256" key="2">
    <source>
        <dbReference type="ARBA" id="ARBA00008263"/>
    </source>
</evidence>
<evidence type="ECO:0000256" key="10">
    <source>
        <dbReference type="PROSITE-ProRule" id="PRU01384"/>
    </source>
</evidence>
<dbReference type="FunFam" id="3.30.1360.40:FF:000002">
    <property type="entry name" value="DNA gyrase subunit A"/>
    <property type="match status" value="1"/>
</dbReference>
<evidence type="ECO:0000256" key="3">
    <source>
        <dbReference type="ARBA" id="ARBA00022741"/>
    </source>
</evidence>
<dbReference type="HAMAP" id="MF_01897">
    <property type="entry name" value="GyrA"/>
    <property type="match status" value="1"/>
</dbReference>
<dbReference type="NCBIfam" id="NF004044">
    <property type="entry name" value="PRK05561.1"/>
    <property type="match status" value="1"/>
</dbReference>
<accession>A0A1F5THI0</accession>
<dbReference type="GO" id="GO:0034335">
    <property type="term" value="F:DNA negative supercoiling activity"/>
    <property type="evidence" value="ECO:0007669"/>
    <property type="project" value="UniProtKB-ARBA"/>
</dbReference>
<protein>
    <recommendedName>
        <fullName evidence="9">DNA gyrase subunit A</fullName>
        <ecNumber evidence="9">5.6.2.2</ecNumber>
    </recommendedName>
</protein>
<dbReference type="Proteomes" id="UP000178656">
    <property type="component" value="Unassembled WGS sequence"/>
</dbReference>
<dbReference type="InterPro" id="IPR035516">
    <property type="entry name" value="Gyrase/topoIV_suA_C"/>
</dbReference>
<dbReference type="Pfam" id="PF03989">
    <property type="entry name" value="DNA_gyraseA_C"/>
    <property type="match status" value="6"/>
</dbReference>
<dbReference type="NCBIfam" id="NF004043">
    <property type="entry name" value="PRK05560.1"/>
    <property type="match status" value="1"/>
</dbReference>
<dbReference type="GO" id="GO:0005737">
    <property type="term" value="C:cytoplasm"/>
    <property type="evidence" value="ECO:0007669"/>
    <property type="project" value="UniProtKB-SubCell"/>
</dbReference>
<dbReference type="SUPFAM" id="SSF56719">
    <property type="entry name" value="Type II DNA topoisomerase"/>
    <property type="match status" value="1"/>
</dbReference>
<keyword evidence="6 9" id="KW-0238">DNA-binding</keyword>
<dbReference type="Gene3D" id="1.10.268.10">
    <property type="entry name" value="Topoisomerase, domain 3"/>
    <property type="match status" value="1"/>
</dbReference>
<evidence type="ECO:0000256" key="6">
    <source>
        <dbReference type="ARBA" id="ARBA00023125"/>
    </source>
</evidence>
<dbReference type="GO" id="GO:0006261">
    <property type="term" value="P:DNA-templated DNA replication"/>
    <property type="evidence" value="ECO:0007669"/>
    <property type="project" value="UniProtKB-UniRule"/>
</dbReference>
<dbReference type="SUPFAM" id="SSF101904">
    <property type="entry name" value="GyrA/ParC C-terminal domain-like"/>
    <property type="match status" value="1"/>
</dbReference>
<keyword evidence="7 9" id="KW-0413">Isomerase</keyword>
<name>A0A1F5THI0_9BACT</name>
<dbReference type="Pfam" id="PF00521">
    <property type="entry name" value="DNA_topoisoIV"/>
    <property type="match status" value="1"/>
</dbReference>
<comment type="miscellaneous">
    <text evidence="9">Few gyrases are as efficient as E.coli at forming negative supercoils. Not all organisms have 2 type II topoisomerases; in organisms with a single type II topoisomerase this enzyme also has to decatenate newly replicated chromosomes.</text>
</comment>
<comment type="subunit">
    <text evidence="8">Heterotetramer composed of ParC and ParE.</text>
</comment>
<keyword evidence="9" id="KW-0963">Cytoplasm</keyword>
<evidence type="ECO:0000256" key="4">
    <source>
        <dbReference type="ARBA" id="ARBA00022840"/>
    </source>
</evidence>
<evidence type="ECO:0000313" key="12">
    <source>
        <dbReference type="EMBL" id="OGF38216.1"/>
    </source>
</evidence>
<dbReference type="InterPro" id="IPR050220">
    <property type="entry name" value="Type_II_DNA_Topoisomerases"/>
</dbReference>
<dbReference type="GO" id="GO:0005524">
    <property type="term" value="F:ATP binding"/>
    <property type="evidence" value="ECO:0007669"/>
    <property type="project" value="UniProtKB-UniRule"/>
</dbReference>
<gene>
    <name evidence="9" type="primary">gyrA</name>
    <name evidence="12" type="ORF">A2482_03930</name>
</gene>
<proteinExistence type="inferred from homology"/>
<keyword evidence="3 9" id="KW-0547">Nucleotide-binding</keyword>
<dbReference type="InterPro" id="IPR002205">
    <property type="entry name" value="Topo_IIA_dom_A"/>
</dbReference>
<keyword evidence="5 9" id="KW-0799">Topoisomerase</keyword>
<dbReference type="GO" id="GO:0006265">
    <property type="term" value="P:DNA topological change"/>
    <property type="evidence" value="ECO:0007669"/>
    <property type="project" value="UniProtKB-UniRule"/>
</dbReference>
<dbReference type="InterPro" id="IPR013758">
    <property type="entry name" value="Topo_IIA_A/C_ab"/>
</dbReference>
<dbReference type="InterPro" id="IPR013760">
    <property type="entry name" value="Topo_IIA-like_dom_sf"/>
</dbReference>
<comment type="similarity">
    <text evidence="2 9">Belongs to the type II topoisomerase GyrA/ParC subunit family.</text>
</comment>
<dbReference type="NCBIfam" id="TIGR01063">
    <property type="entry name" value="gyrA"/>
    <property type="match status" value="1"/>
</dbReference>
<dbReference type="Gene3D" id="2.120.10.90">
    <property type="entry name" value="DNA gyrase/topoisomerase IV, subunit A, C-terminal"/>
    <property type="match status" value="1"/>
</dbReference>
<feature type="active site" description="O-(5'-phospho-DNA)-tyrosine intermediate" evidence="9 10">
    <location>
        <position position="138"/>
    </location>
</feature>
<comment type="function">
    <text evidence="9">A type II topoisomerase that negatively supercoils closed circular double-stranded (ds) DNA in an ATP-dependent manner to modulate DNA topology and maintain chromosomes in an underwound state. Negative supercoiling favors strand separation, and DNA replication, transcription, recombination and repair, all of which involve strand separation. Also able to catalyze the interconversion of other topological isomers of dsDNA rings, including catenanes and knotted rings. Type II topoisomerases break and join 2 DNA strands simultaneously in an ATP-dependent manner.</text>
</comment>
<evidence type="ECO:0000259" key="11">
    <source>
        <dbReference type="PROSITE" id="PS52040"/>
    </source>
</evidence>
<dbReference type="CDD" id="cd00187">
    <property type="entry name" value="TOP4c"/>
    <property type="match status" value="1"/>
</dbReference>
<comment type="subcellular location">
    <subcellularLocation>
        <location evidence="9">Cytoplasm</location>
    </subcellularLocation>
</comment>
<dbReference type="EC" id="5.6.2.2" evidence="9"/>
<dbReference type="PANTHER" id="PTHR43493:SF5">
    <property type="entry name" value="DNA GYRASE SUBUNIT A, CHLOROPLASTIC_MITOCHONDRIAL"/>
    <property type="match status" value="1"/>
</dbReference>
<evidence type="ECO:0000256" key="8">
    <source>
        <dbReference type="ARBA" id="ARBA00063644"/>
    </source>
</evidence>
<dbReference type="GO" id="GO:0009330">
    <property type="term" value="C:DNA topoisomerase type II (double strand cut, ATP-hydrolyzing) complex"/>
    <property type="evidence" value="ECO:0007669"/>
    <property type="project" value="TreeGrafter"/>
</dbReference>
<organism evidence="12 13">
    <name type="scientific">Candidatus Falkowbacteria bacterium RIFOXYC2_FULL_48_21</name>
    <dbReference type="NCBI Taxonomy" id="1798005"/>
    <lineage>
        <taxon>Bacteria</taxon>
        <taxon>Candidatus Falkowiibacteriota</taxon>
    </lineage>
</organism>
<dbReference type="GO" id="GO:0003677">
    <property type="term" value="F:DNA binding"/>
    <property type="evidence" value="ECO:0007669"/>
    <property type="project" value="UniProtKB-UniRule"/>
</dbReference>
<dbReference type="FunFam" id="2.120.10.90:FF:000005">
    <property type="entry name" value="DNA topoisomerase 4 subunit A"/>
    <property type="match status" value="1"/>
</dbReference>
<keyword evidence="4 9" id="KW-0067">ATP-binding</keyword>
<sequence length="840" mass="94282">MQAQTPEGEAAKAAAENASEHKGVEDISIVDEMESSYIDYAMSVIVSRALPDVRDGLKPVHRRILYAMWNIGLRPSAKFRKSATVVGEVLGKYHPHGDQAVYDSMVRMAQDFNMRYTLVNGQGNFGSMDGDNAAAMRYTEAKLKAISEELLADLDRDTIDFIPNYDGTQKEPSVLPAKLPHLLLNGGVGIAVGMATKIPPHNLTEVCDAVCHQIDHPDCSVEDLMEFIKGPDFPTGGIIYDQDEIKRAYTTGRGKIVMRGKTEIVEGKNGQFQILITEVPYQLNKATFLEKIAEFVKDKKLEGIRDVRDESNKEGVRVVIDLKRDAYPKKVLNRLFKLTPLQSNFDVNMLALVDGIQPKTMDLKEILFHYIKHRQIVTRRRAQFDLKKAEDQAHILEGLNKAIDKIDAVIQTIKKSKDREEAKQNLIKKFDFTEVQAVAILEMRLQNLANLERLKIEGELKERRQLIKELKELLSSDKKILAVVKSELIEVRTKYGDERKTKIIKSAVGEFSQEDLVPNEPTLVMVTLDGYIKRVPTDTFKVQNRGGKGVIGLSTKEEDEVEMLFTTMTHNDLLFFTSRGRVFQLKTYDVPVGSRTAKGQALVNFLQLGPEEKVTSILPTNTDKSDTKFFLMATERGTIKKTPIEDFSNVRRSGLIAIKIKAGDQLRWVEPTNGKSEAMLVTRKGQAIRFSEENVRPMGRAASGVRGIRLKGDDEVIGMDIIDPKLVNDLQTLNITENGFGKRSDLKFYKVQNRGGGGIRTLKVSAKTGKIIKGIVVNKVETEKQDVLVMSKKGQVIRIPFTSVNDLGRDTQGVRLMRFKEDKDTVAAFSLIVQEAQDKK</sequence>
<dbReference type="Gene3D" id="3.30.1360.40">
    <property type="match status" value="1"/>
</dbReference>
<dbReference type="PROSITE" id="PS52040">
    <property type="entry name" value="TOPO_IIA"/>
    <property type="match status" value="1"/>
</dbReference>
<feature type="domain" description="Topo IIA-type catalytic" evidence="11">
    <location>
        <begin position="50"/>
        <end position="516"/>
    </location>
</feature>
<dbReference type="InterPro" id="IPR005743">
    <property type="entry name" value="GyrA"/>
</dbReference>
<dbReference type="InterPro" id="IPR013757">
    <property type="entry name" value="Topo_IIA_A_a_sf"/>
</dbReference>
<evidence type="ECO:0000256" key="1">
    <source>
        <dbReference type="ARBA" id="ARBA00000185"/>
    </source>
</evidence>
<evidence type="ECO:0000256" key="9">
    <source>
        <dbReference type="HAMAP-Rule" id="MF_01897"/>
    </source>
</evidence>
<dbReference type="SMART" id="SM00434">
    <property type="entry name" value="TOP4c"/>
    <property type="match status" value="1"/>
</dbReference>